<accession>A0ACD4C6J1</accession>
<name>A0ACD4C6J1_9BACI</name>
<protein>
    <submittedName>
        <fullName evidence="1">DUF4362 domain-containing protein</fullName>
    </submittedName>
</protein>
<keyword evidence="2" id="KW-1185">Reference proteome</keyword>
<gene>
    <name evidence="1" type="ORF">N5C46_21210</name>
</gene>
<evidence type="ECO:0000313" key="1">
    <source>
        <dbReference type="EMBL" id="UXH44122.1"/>
    </source>
</evidence>
<dbReference type="Proteomes" id="UP001064027">
    <property type="component" value="Chromosome"/>
</dbReference>
<evidence type="ECO:0000313" key="2">
    <source>
        <dbReference type="Proteomes" id="UP001064027"/>
    </source>
</evidence>
<proteinExistence type="predicted"/>
<dbReference type="EMBL" id="CP104558">
    <property type="protein sequence ID" value="UXH44122.1"/>
    <property type="molecule type" value="Genomic_DNA"/>
</dbReference>
<reference evidence="1" key="1">
    <citation type="submission" date="2022-09" db="EMBL/GenBank/DDBJ databases">
        <title>Complete genome sequence of Rossellomorea vietnamensis strain RL-WG62, a newly isolated PGPR with the potential for plant salinity stress alleviation.</title>
        <authorList>
            <person name="Ren L."/>
            <person name="Wang G."/>
            <person name="Hu H."/>
        </authorList>
    </citation>
    <scope>NUCLEOTIDE SEQUENCE</scope>
    <source>
        <strain evidence="1">RL-WG62</strain>
    </source>
</reference>
<sequence>MRHSKWLWILAIILVFLTACNESNQTAEPTAEPTEENDSELNADVVDMHGGISGLDNMENYFQKVKKQKKGDLRVVSYTIEGDPILTDLAYDGKQIDVTFDYTRDQYGDGGVESFQCGKLKREENPTNLSYYLTGCEGVRGETWGVLETSYDVKRQDVFEVELRYGPKEGEKKTIQLNDEEKQEVYKQLVLANYLRSKPTSDECPKGKQADNYLMKVKINGGGRTLNWNACGSHEKSKPFTDIAEYIIYASKHPTKTSENVVYGYILEVKENQILIGEDLTAADLVSLEKVKGEDLANLSGTFLYVETEDAQEFSKGDKIVMKVDEVLEEGSPGRVRASDIQTIKE</sequence>
<organism evidence="1 2">
    <name type="scientific">Rossellomorea vietnamensis</name>
    <dbReference type="NCBI Taxonomy" id="218284"/>
    <lineage>
        <taxon>Bacteria</taxon>
        <taxon>Bacillati</taxon>
        <taxon>Bacillota</taxon>
        <taxon>Bacilli</taxon>
        <taxon>Bacillales</taxon>
        <taxon>Bacillaceae</taxon>
        <taxon>Rossellomorea</taxon>
    </lineage>
</organism>